<feature type="transmembrane region" description="Helical" evidence="7">
    <location>
        <begin position="153"/>
        <end position="170"/>
    </location>
</feature>
<feature type="binding site" evidence="6">
    <location>
        <position position="258"/>
    </location>
    <ligand>
        <name>Zn(2+)</name>
        <dbReference type="ChEBI" id="CHEBI:29105"/>
    </ligand>
</feature>
<keyword evidence="6" id="KW-0862">Zinc</keyword>
<keyword evidence="3 7" id="KW-0812">Transmembrane</keyword>
<accession>A0A1Y2CPL5</accession>
<dbReference type="AlphaFoldDB" id="A0A1Y2CPL5"/>
<feature type="transmembrane region" description="Helical" evidence="7">
    <location>
        <begin position="216"/>
        <end position="236"/>
    </location>
</feature>
<proteinExistence type="inferred from homology"/>
<dbReference type="GO" id="GO:0006882">
    <property type="term" value="P:intracellular zinc ion homeostasis"/>
    <property type="evidence" value="ECO:0007669"/>
    <property type="project" value="TreeGrafter"/>
</dbReference>
<evidence type="ECO:0000256" key="7">
    <source>
        <dbReference type="SAM" id="Phobius"/>
    </source>
</evidence>
<dbReference type="InterPro" id="IPR004254">
    <property type="entry name" value="AdipoR/HlyIII-related"/>
</dbReference>
<reference evidence="8 9" key="1">
    <citation type="submission" date="2016-07" db="EMBL/GenBank/DDBJ databases">
        <title>Pervasive Adenine N6-methylation of Active Genes in Fungi.</title>
        <authorList>
            <consortium name="DOE Joint Genome Institute"/>
            <person name="Mondo S.J."/>
            <person name="Dannebaum R.O."/>
            <person name="Kuo R.C."/>
            <person name="Labutti K."/>
            <person name="Haridas S."/>
            <person name="Kuo A."/>
            <person name="Salamov A."/>
            <person name="Ahrendt S.R."/>
            <person name="Lipzen A."/>
            <person name="Sullivan W."/>
            <person name="Andreopoulos W.B."/>
            <person name="Clum A."/>
            <person name="Lindquist E."/>
            <person name="Daum C."/>
            <person name="Ramamoorthy G.K."/>
            <person name="Gryganskyi A."/>
            <person name="Culley D."/>
            <person name="Magnuson J.K."/>
            <person name="James T.Y."/>
            <person name="O'Malley M.A."/>
            <person name="Stajich J.E."/>
            <person name="Spatafora J.W."/>
            <person name="Visel A."/>
            <person name="Grigoriev I.V."/>
        </authorList>
    </citation>
    <scope>NUCLEOTIDE SEQUENCE [LARGE SCALE GENOMIC DNA]</scope>
    <source>
        <strain evidence="8 9">JEL800</strain>
    </source>
</reference>
<dbReference type="PANTHER" id="PTHR20855">
    <property type="entry name" value="ADIPOR/PROGESTIN RECEPTOR-RELATED"/>
    <property type="match status" value="1"/>
</dbReference>
<feature type="transmembrane region" description="Helical" evidence="7">
    <location>
        <begin position="91"/>
        <end position="110"/>
    </location>
</feature>
<sequence length="303" mass="34622">MKSGKPALLTKDQMPPWYQIDSFINTGYRPIMPSFKKCVESLFYIHNETGSIYTHAIGVPIVLALAVHSFGPVMHHLELTGVGWEDIVIFSMYHIFHLICYWNSAVFHTFCCHSQTVNHNCLMADLLGICASLSANFLAYMYYGFYCEESTKFVYMSCFTALACATVAVNTFKRFMDPKYSILRMGLFLAFGYSGLIPMVHILWKHGLEYTQRSLGLNYMLLMAITNTTGAVCFGFKIPERYFPITFDFWGNSHQIMHVMVLAGNVFLYFGLAESFRFWHTLNGTCSVDIGSMNVTSYDPWFI</sequence>
<dbReference type="Proteomes" id="UP000193642">
    <property type="component" value="Unassembled WGS sequence"/>
</dbReference>
<evidence type="ECO:0000313" key="8">
    <source>
        <dbReference type="EMBL" id="ORY48943.1"/>
    </source>
</evidence>
<dbReference type="STRING" id="329046.A0A1Y2CPL5"/>
<keyword evidence="4 7" id="KW-1133">Transmembrane helix</keyword>
<evidence type="ECO:0000256" key="2">
    <source>
        <dbReference type="ARBA" id="ARBA00007018"/>
    </source>
</evidence>
<evidence type="ECO:0000313" key="9">
    <source>
        <dbReference type="Proteomes" id="UP000193642"/>
    </source>
</evidence>
<evidence type="ECO:0000256" key="5">
    <source>
        <dbReference type="ARBA" id="ARBA00023136"/>
    </source>
</evidence>
<evidence type="ECO:0000256" key="6">
    <source>
        <dbReference type="PIRSR" id="PIRSR604254-1"/>
    </source>
</evidence>
<gene>
    <name evidence="8" type="ORF">BCR33DRAFT_695469</name>
</gene>
<dbReference type="GO" id="GO:0016020">
    <property type="term" value="C:membrane"/>
    <property type="evidence" value="ECO:0007669"/>
    <property type="project" value="UniProtKB-SubCell"/>
</dbReference>
<feature type="transmembrane region" description="Helical" evidence="7">
    <location>
        <begin position="122"/>
        <end position="141"/>
    </location>
</feature>
<feature type="binding site" evidence="6">
    <location>
        <position position="254"/>
    </location>
    <ligand>
        <name>Zn(2+)</name>
        <dbReference type="ChEBI" id="CHEBI:29105"/>
    </ligand>
</feature>
<comment type="similarity">
    <text evidence="2">Belongs to the ADIPOR family.</text>
</comment>
<feature type="transmembrane region" description="Helical" evidence="7">
    <location>
        <begin position="256"/>
        <end position="273"/>
    </location>
</feature>
<dbReference type="PANTHER" id="PTHR20855:SF52">
    <property type="entry name" value="ADIPONECTIN RECEPTOR PROTEIN"/>
    <property type="match status" value="1"/>
</dbReference>
<dbReference type="GO" id="GO:0038023">
    <property type="term" value="F:signaling receptor activity"/>
    <property type="evidence" value="ECO:0007669"/>
    <property type="project" value="TreeGrafter"/>
</dbReference>
<keyword evidence="6" id="KW-0479">Metal-binding</keyword>
<dbReference type="GO" id="GO:0046872">
    <property type="term" value="F:metal ion binding"/>
    <property type="evidence" value="ECO:0007669"/>
    <property type="project" value="UniProtKB-KW"/>
</dbReference>
<feature type="binding site" evidence="6">
    <location>
        <position position="108"/>
    </location>
    <ligand>
        <name>Zn(2+)</name>
        <dbReference type="ChEBI" id="CHEBI:29105"/>
    </ligand>
</feature>
<keyword evidence="9" id="KW-1185">Reference proteome</keyword>
<comment type="subcellular location">
    <subcellularLocation>
        <location evidence="1">Membrane</location>
        <topology evidence="1">Multi-pass membrane protein</topology>
    </subcellularLocation>
</comment>
<evidence type="ECO:0000256" key="1">
    <source>
        <dbReference type="ARBA" id="ARBA00004141"/>
    </source>
</evidence>
<dbReference type="EMBL" id="MCGO01000010">
    <property type="protein sequence ID" value="ORY48943.1"/>
    <property type="molecule type" value="Genomic_DNA"/>
</dbReference>
<comment type="caution">
    <text evidence="8">The sequence shown here is derived from an EMBL/GenBank/DDBJ whole genome shotgun (WGS) entry which is preliminary data.</text>
</comment>
<dbReference type="Pfam" id="PF03006">
    <property type="entry name" value="HlyIII"/>
    <property type="match status" value="1"/>
</dbReference>
<evidence type="ECO:0000256" key="3">
    <source>
        <dbReference type="ARBA" id="ARBA00022692"/>
    </source>
</evidence>
<name>A0A1Y2CPL5_9FUNG</name>
<dbReference type="OrthoDB" id="529367at2759"/>
<protein>
    <submittedName>
        <fullName evidence="8">HlyIII-domain-containing protein</fullName>
    </submittedName>
</protein>
<feature type="transmembrane region" description="Helical" evidence="7">
    <location>
        <begin position="52"/>
        <end position="71"/>
    </location>
</feature>
<organism evidence="8 9">
    <name type="scientific">Rhizoclosmatium globosum</name>
    <dbReference type="NCBI Taxonomy" id="329046"/>
    <lineage>
        <taxon>Eukaryota</taxon>
        <taxon>Fungi</taxon>
        <taxon>Fungi incertae sedis</taxon>
        <taxon>Chytridiomycota</taxon>
        <taxon>Chytridiomycota incertae sedis</taxon>
        <taxon>Chytridiomycetes</taxon>
        <taxon>Chytridiales</taxon>
        <taxon>Chytriomycetaceae</taxon>
        <taxon>Rhizoclosmatium</taxon>
    </lineage>
</organism>
<evidence type="ECO:0000256" key="4">
    <source>
        <dbReference type="ARBA" id="ARBA00022989"/>
    </source>
</evidence>
<feature type="transmembrane region" description="Helical" evidence="7">
    <location>
        <begin position="182"/>
        <end position="204"/>
    </location>
</feature>
<keyword evidence="5 7" id="KW-0472">Membrane</keyword>